<dbReference type="Pfam" id="PF01717">
    <property type="entry name" value="Meth_synt_2"/>
    <property type="match status" value="1"/>
</dbReference>
<dbReference type="EMBL" id="JBIRXV010000001">
    <property type="protein sequence ID" value="MFI2320575.1"/>
    <property type="molecule type" value="Genomic_DNA"/>
</dbReference>
<dbReference type="InterPro" id="IPR038071">
    <property type="entry name" value="UROD/MetE-like_sf"/>
</dbReference>
<dbReference type="Proteomes" id="UP001611450">
    <property type="component" value="Unassembled WGS sequence"/>
</dbReference>
<dbReference type="SUPFAM" id="SSF51726">
    <property type="entry name" value="UROD/MetE-like"/>
    <property type="match status" value="1"/>
</dbReference>
<dbReference type="InterPro" id="IPR002629">
    <property type="entry name" value="Met_Synth_C/arc"/>
</dbReference>
<evidence type="ECO:0000313" key="2">
    <source>
        <dbReference type="EMBL" id="MFI2320575.1"/>
    </source>
</evidence>
<evidence type="ECO:0000259" key="1">
    <source>
        <dbReference type="Pfam" id="PF01717"/>
    </source>
</evidence>
<proteinExistence type="predicted"/>
<keyword evidence="3" id="KW-1185">Reference proteome</keyword>
<organism evidence="2 3">
    <name type="scientific">Nocardia beijingensis</name>
    <dbReference type="NCBI Taxonomy" id="95162"/>
    <lineage>
        <taxon>Bacteria</taxon>
        <taxon>Bacillati</taxon>
        <taxon>Actinomycetota</taxon>
        <taxon>Actinomycetes</taxon>
        <taxon>Mycobacteriales</taxon>
        <taxon>Nocardiaceae</taxon>
        <taxon>Nocardia</taxon>
    </lineage>
</organism>
<feature type="domain" description="Cobalamin-independent methionine synthase MetE C-terminal/archaeal" evidence="1">
    <location>
        <begin position="38"/>
        <end position="358"/>
    </location>
</feature>
<evidence type="ECO:0000313" key="3">
    <source>
        <dbReference type="Proteomes" id="UP001611450"/>
    </source>
</evidence>
<comment type="caution">
    <text evidence="2">The sequence shown here is derived from an EMBL/GenBank/DDBJ whole genome shotgun (WGS) entry which is preliminary data.</text>
</comment>
<sequence>MAESNGRSAAAVYETGTDDLAPDGVDVATEPVLRGGIATGVGSWPGGDPREAAATIVGELGELPHLVELPRRGAGADLIGRASALLVDLRFDTTPRGYRLAPRPGAVSRRAHDLLRTDLDALEEAWENAGLSGRGRPVKVQSAGPLTLAAQVELPGGHRVLTDPGAVRDLSESLAEGLAQHVAEVRKRLGARVVVQLDEPSLTAVLDGSLRGVSVLNTVRALPEPEALAVLDTVITAQSAPVLLHSCAEPPALGPMRRSAAAAIGFDLGAIGTGQLDEVGEALEAGKHLVLGVVPTEAPASAVTWRTFAEPGVRLIDRLGFGRRTLAQRIAVSPACGLAGAPLEWSRRALRLSADVARAYAEEPEELSFS</sequence>
<reference evidence="2 3" key="1">
    <citation type="submission" date="2024-10" db="EMBL/GenBank/DDBJ databases">
        <title>The Natural Products Discovery Center: Release of the First 8490 Sequenced Strains for Exploring Actinobacteria Biosynthetic Diversity.</title>
        <authorList>
            <person name="Kalkreuter E."/>
            <person name="Kautsar S.A."/>
            <person name="Yang D."/>
            <person name="Bader C.D."/>
            <person name="Teijaro C.N."/>
            <person name="Fluegel L."/>
            <person name="Davis C.M."/>
            <person name="Simpson J.R."/>
            <person name="Lauterbach L."/>
            <person name="Steele A.D."/>
            <person name="Gui C."/>
            <person name="Meng S."/>
            <person name="Li G."/>
            <person name="Viehrig K."/>
            <person name="Ye F."/>
            <person name="Su P."/>
            <person name="Kiefer A.F."/>
            <person name="Nichols A."/>
            <person name="Cepeda A.J."/>
            <person name="Yan W."/>
            <person name="Fan B."/>
            <person name="Jiang Y."/>
            <person name="Adhikari A."/>
            <person name="Zheng C.-J."/>
            <person name="Schuster L."/>
            <person name="Cowan T.M."/>
            <person name="Smanski M.J."/>
            <person name="Chevrette M.G."/>
            <person name="De Carvalho L.P.S."/>
            <person name="Shen B."/>
        </authorList>
    </citation>
    <scope>NUCLEOTIDE SEQUENCE [LARGE SCALE GENOMIC DNA]</scope>
    <source>
        <strain evidence="2 3">NPDC019626</strain>
    </source>
</reference>
<gene>
    <name evidence="2" type="ORF">ACH47G_08800</name>
</gene>
<dbReference type="Gene3D" id="3.20.20.210">
    <property type="match status" value="1"/>
</dbReference>
<accession>A0ABW7WCI3</accession>
<dbReference type="CDD" id="cd03310">
    <property type="entry name" value="CIMS_like"/>
    <property type="match status" value="1"/>
</dbReference>
<name>A0ABW7WCI3_9NOCA</name>
<protein>
    <submittedName>
        <fullName evidence="2">Methionine synthase</fullName>
    </submittedName>
</protein>
<dbReference type="RefSeq" id="WP_396953504.1">
    <property type="nucleotide sequence ID" value="NZ_JBIRXV010000001.1"/>
</dbReference>